<name>A0ABW0KEK1_9BACL</name>
<reference evidence="2" key="1">
    <citation type="journal article" date="2019" name="Int. J. Syst. Evol. Microbiol.">
        <title>The Global Catalogue of Microorganisms (GCM) 10K type strain sequencing project: providing services to taxonomists for standard genome sequencing and annotation.</title>
        <authorList>
            <consortium name="The Broad Institute Genomics Platform"/>
            <consortium name="The Broad Institute Genome Sequencing Center for Infectious Disease"/>
            <person name="Wu L."/>
            <person name="Ma J."/>
        </authorList>
    </citation>
    <scope>NUCLEOTIDE SEQUENCE [LARGE SCALE GENOMIC DNA]</scope>
    <source>
        <strain evidence="2">KACC 11904</strain>
    </source>
</reference>
<dbReference type="Proteomes" id="UP001596044">
    <property type="component" value="Unassembled WGS sequence"/>
</dbReference>
<protein>
    <submittedName>
        <fullName evidence="1">Uncharacterized protein</fullName>
    </submittedName>
</protein>
<dbReference type="EMBL" id="JBHSMJ010000040">
    <property type="protein sequence ID" value="MFC5451825.1"/>
    <property type="molecule type" value="Genomic_DNA"/>
</dbReference>
<organism evidence="1 2">
    <name type="scientific">Paenibacillus aestuarii</name>
    <dbReference type="NCBI Taxonomy" id="516965"/>
    <lineage>
        <taxon>Bacteria</taxon>
        <taxon>Bacillati</taxon>
        <taxon>Bacillota</taxon>
        <taxon>Bacilli</taxon>
        <taxon>Bacillales</taxon>
        <taxon>Paenibacillaceae</taxon>
        <taxon>Paenibacillus</taxon>
    </lineage>
</organism>
<evidence type="ECO:0000313" key="2">
    <source>
        <dbReference type="Proteomes" id="UP001596044"/>
    </source>
</evidence>
<evidence type="ECO:0000313" key="1">
    <source>
        <dbReference type="EMBL" id="MFC5451825.1"/>
    </source>
</evidence>
<comment type="caution">
    <text evidence="1">The sequence shown here is derived from an EMBL/GenBank/DDBJ whole genome shotgun (WGS) entry which is preliminary data.</text>
</comment>
<accession>A0ABW0KEK1</accession>
<gene>
    <name evidence="1" type="ORF">ACFPOG_26850</name>
</gene>
<dbReference type="RefSeq" id="WP_270879968.1">
    <property type="nucleotide sequence ID" value="NZ_JAQFVF010000027.1"/>
</dbReference>
<sequence length="580" mass="65066">MEPIIDKLIKLNDEWTEAGLQKQVTDPSSKYAGGVMDESTGIPRANHLGTPAVMAAWAASLVNPASRYYHHAGLLHALEQASDFMLRRQHADGTISLGSTNFNSPPDTAFVVGGVTQIYRLLERAEWPDALPAMANIKEFLTRTIPALLTGGCHTPNHRWVITAALAQLYEIFAQPELLHRAEEWLAEGIDITEDGEWTERSNGIYNAVSDISLYHTARAFGRPELLEYVRRNLRMMAYLIHPDGEVVTDYSGRQDLGQTFDLSNYFLVCRLMAVHDADPLFAAMADYAASFISRYKEGVNNHPMVGVLLFPSNLENVERDQLPQRYVKWLNFGHPMEEHLNRVQQVGHHMQIQHSSMHLAFGAPVVRIRELDDSVTMMAKAPSFFSLRHGKARLLGVKLATSFSPGVVSFDKLSADSSGVYTFHSVLEKGYNGPIPKELLAELAPDTKMSPWYLLPHHRRPFTHAQQFAITAEITQEQHAWRIRVHADEREDVFAQLTFIFGIEGQLTGSGIVPISEGRCFFQEGTLHYSAGQDAIEISSGAFEHRLPELREVPYPGGCQYAHVNLLSPFDHTFTIRLL</sequence>
<dbReference type="SUPFAM" id="SSF48239">
    <property type="entry name" value="Terpenoid cyclases/Protein prenyltransferases"/>
    <property type="match status" value="1"/>
</dbReference>
<proteinExistence type="predicted"/>
<keyword evidence="2" id="KW-1185">Reference proteome</keyword>
<dbReference type="InterPro" id="IPR008930">
    <property type="entry name" value="Terpenoid_cyclase/PrenylTrfase"/>
</dbReference>